<proteinExistence type="predicted"/>
<comment type="caution">
    <text evidence="2">The sequence shown here is derived from an EMBL/GenBank/DDBJ whole genome shotgun (WGS) entry which is preliminary data.</text>
</comment>
<dbReference type="InterPro" id="IPR025711">
    <property type="entry name" value="PepSY"/>
</dbReference>
<dbReference type="Pfam" id="PF03413">
    <property type="entry name" value="PepSY"/>
    <property type="match status" value="1"/>
</dbReference>
<reference evidence="2 3" key="1">
    <citation type="submission" date="2024-08" db="EMBL/GenBank/DDBJ databases">
        <title>Whole-genome sequencing of halo(alkali)philic microorganisms from hypersaline lakes.</title>
        <authorList>
            <person name="Sorokin D.Y."/>
            <person name="Merkel A.Y."/>
            <person name="Messina E."/>
            <person name="Yakimov M."/>
        </authorList>
    </citation>
    <scope>NUCLEOTIDE SEQUENCE [LARGE SCALE GENOMIC DNA]</scope>
    <source>
        <strain evidence="2 3">Cl-TMA</strain>
    </source>
</reference>
<feature type="domain" description="PepSY" evidence="1">
    <location>
        <begin position="54"/>
        <end position="108"/>
    </location>
</feature>
<name>A0ABV4TV31_9GAMM</name>
<dbReference type="RefSeq" id="WP_373655212.1">
    <property type="nucleotide sequence ID" value="NZ_JBGUAW010000004.1"/>
</dbReference>
<dbReference type="EMBL" id="JBGUAW010000004">
    <property type="protein sequence ID" value="MFA9460425.1"/>
    <property type="molecule type" value="Genomic_DNA"/>
</dbReference>
<organism evidence="2 3">
    <name type="scientific">Thiohalorhabdus methylotrophus</name>
    <dbReference type="NCBI Taxonomy" id="3242694"/>
    <lineage>
        <taxon>Bacteria</taxon>
        <taxon>Pseudomonadati</taxon>
        <taxon>Pseudomonadota</taxon>
        <taxon>Gammaproteobacteria</taxon>
        <taxon>Thiohalorhabdales</taxon>
        <taxon>Thiohalorhabdaceae</taxon>
        <taxon>Thiohalorhabdus</taxon>
    </lineage>
</organism>
<accession>A0ABV4TV31</accession>
<evidence type="ECO:0000313" key="3">
    <source>
        <dbReference type="Proteomes" id="UP001575181"/>
    </source>
</evidence>
<evidence type="ECO:0000259" key="1">
    <source>
        <dbReference type="Pfam" id="PF03413"/>
    </source>
</evidence>
<protein>
    <submittedName>
        <fullName evidence="2">PepSY domain-containing protein</fullName>
    </submittedName>
</protein>
<evidence type="ECO:0000313" key="2">
    <source>
        <dbReference type="EMBL" id="MFA9460425.1"/>
    </source>
</evidence>
<sequence length="119" mass="13251">MKTRFPPSIRGFALLGLAGLVCLLLVSLPLLADETEWRELHEQVESGELRPLSDIIGELKKRYRGQVIDVELEGGEGDRVYEIELLGADGQVVEFEVDGRNGEILGIEGTDIDDMRIEE</sequence>
<dbReference type="Gene3D" id="3.10.450.40">
    <property type="match status" value="1"/>
</dbReference>
<dbReference type="Proteomes" id="UP001575181">
    <property type="component" value="Unassembled WGS sequence"/>
</dbReference>
<keyword evidence="3" id="KW-1185">Reference proteome</keyword>
<gene>
    <name evidence="2" type="ORF">ACERLL_06235</name>
</gene>